<organism evidence="1 2">
    <name type="scientific">Gordonia polyisoprenivorans (strain DSM 44266 / VH2)</name>
    <dbReference type="NCBI Taxonomy" id="1112204"/>
    <lineage>
        <taxon>Bacteria</taxon>
        <taxon>Bacillati</taxon>
        <taxon>Actinomycetota</taxon>
        <taxon>Actinomycetes</taxon>
        <taxon>Mycobacteriales</taxon>
        <taxon>Gordoniaceae</taxon>
        <taxon>Gordonia</taxon>
    </lineage>
</organism>
<dbReference type="AlphaFoldDB" id="H6MXA0"/>
<dbReference type="Gene3D" id="1.20.58.760">
    <property type="entry name" value="Peptidase M41"/>
    <property type="match status" value="1"/>
</dbReference>
<evidence type="ECO:0000313" key="1">
    <source>
        <dbReference type="EMBL" id="AFA74218.1"/>
    </source>
</evidence>
<keyword evidence="2" id="KW-1185">Reference proteome</keyword>
<dbReference type="Proteomes" id="UP000009154">
    <property type="component" value="Chromosome"/>
</dbReference>
<sequence length="185" mass="19729">MSTKKLTLRDITPEERERFAICAHEAGHATAATVFGDTVGTVTISPDHPTHAGRCDLAAEQFAGLHRPHIAFAGPYAEAMWRHGGPPTSAVLRRVLTASGRDDERVIVATGEPRPAEVPRLVASCWASITGLARHLFINGTATQADADRALWLPEHEPEARAFALASIRSGRAPGSFKITPAALG</sequence>
<name>H6MXA0_GORPV</name>
<dbReference type="GeneID" id="90160230"/>
<dbReference type="GO" id="GO:0004222">
    <property type="term" value="F:metalloendopeptidase activity"/>
    <property type="evidence" value="ECO:0007669"/>
    <property type="project" value="InterPro"/>
</dbReference>
<evidence type="ECO:0008006" key="3">
    <source>
        <dbReference type="Google" id="ProtNLM"/>
    </source>
</evidence>
<protein>
    <recommendedName>
        <fullName evidence="3">Peptidase M41 domain-containing protein</fullName>
    </recommendedName>
</protein>
<dbReference type="GO" id="GO:0004176">
    <property type="term" value="F:ATP-dependent peptidase activity"/>
    <property type="evidence" value="ECO:0007669"/>
    <property type="project" value="InterPro"/>
</dbReference>
<dbReference type="GO" id="GO:0005524">
    <property type="term" value="F:ATP binding"/>
    <property type="evidence" value="ECO:0007669"/>
    <property type="project" value="InterPro"/>
</dbReference>
<proteinExistence type="predicted"/>
<accession>H6MXA0</accession>
<dbReference type="EMBL" id="CP003119">
    <property type="protein sequence ID" value="AFA74218.1"/>
    <property type="molecule type" value="Genomic_DNA"/>
</dbReference>
<dbReference type="InterPro" id="IPR037219">
    <property type="entry name" value="Peptidase_M41-like"/>
</dbReference>
<dbReference type="RefSeq" id="WP_014360683.1">
    <property type="nucleotide sequence ID" value="NC_016906.1"/>
</dbReference>
<dbReference type="SUPFAM" id="SSF140990">
    <property type="entry name" value="FtsH protease domain-like"/>
    <property type="match status" value="1"/>
</dbReference>
<gene>
    <name evidence="1" type="ordered locus">GPOL_c32030</name>
</gene>
<dbReference type="GO" id="GO:0006508">
    <property type="term" value="P:proteolysis"/>
    <property type="evidence" value="ECO:0007669"/>
    <property type="project" value="InterPro"/>
</dbReference>
<dbReference type="eggNOG" id="ENOG5031W1C">
    <property type="taxonomic scope" value="Bacteria"/>
</dbReference>
<dbReference type="HOGENOM" id="CLU_1459362_0_0_11"/>
<dbReference type="STRING" id="1112204.GPOL_c32030"/>
<evidence type="ECO:0000313" key="2">
    <source>
        <dbReference type="Proteomes" id="UP000009154"/>
    </source>
</evidence>
<reference evidence="1 2" key="1">
    <citation type="journal article" date="2012" name="Appl. Environ. Microbiol.">
        <title>Involvement of two latex-clearing proteins during rubber degradation and insights into the subsequent degradation pathway revealed by the genome sequence of Gordonia polyisoprenivorans strain VH2.</title>
        <authorList>
            <person name="Hiessl S."/>
            <person name="Schuldes J."/>
            <person name="Thurmer A."/>
            <person name="Halbsguth T."/>
            <person name="Broker D."/>
            <person name="Angelov A."/>
            <person name="Liebl W."/>
            <person name="Daniel R."/>
            <person name="Steinbuchel A."/>
        </authorList>
    </citation>
    <scope>NUCLEOTIDE SEQUENCE [LARGE SCALE GENOMIC DNA]</scope>
    <source>
        <strain evidence="2">DSM 44266 / VH2</strain>
    </source>
</reference>
<dbReference type="KEGG" id="gpo:GPOL_c32030"/>